<accession>T1GLC8</accession>
<name>T1GLC8_MEGSC</name>
<sequence>MRLNWMVCPMNSAVLASIPSRWPAHLKRFERIMLTIADTVRGCTFGPLKAKSCGSARCHGKGDFGTRLVLSILAIKL</sequence>
<proteinExistence type="predicted"/>
<evidence type="ECO:0000313" key="2">
    <source>
        <dbReference type="Proteomes" id="UP000015102"/>
    </source>
</evidence>
<dbReference type="EMBL" id="CAQQ02147414">
    <property type="status" value="NOT_ANNOTATED_CDS"/>
    <property type="molecule type" value="Genomic_DNA"/>
</dbReference>
<organism evidence="1 2">
    <name type="scientific">Megaselia scalaris</name>
    <name type="common">Humpbacked fly</name>
    <name type="synonym">Phora scalaris</name>
    <dbReference type="NCBI Taxonomy" id="36166"/>
    <lineage>
        <taxon>Eukaryota</taxon>
        <taxon>Metazoa</taxon>
        <taxon>Ecdysozoa</taxon>
        <taxon>Arthropoda</taxon>
        <taxon>Hexapoda</taxon>
        <taxon>Insecta</taxon>
        <taxon>Pterygota</taxon>
        <taxon>Neoptera</taxon>
        <taxon>Endopterygota</taxon>
        <taxon>Diptera</taxon>
        <taxon>Brachycera</taxon>
        <taxon>Muscomorpha</taxon>
        <taxon>Platypezoidea</taxon>
        <taxon>Phoridae</taxon>
        <taxon>Megaseliini</taxon>
        <taxon>Megaselia</taxon>
    </lineage>
</organism>
<reference evidence="2" key="1">
    <citation type="submission" date="2013-02" db="EMBL/GenBank/DDBJ databases">
        <authorList>
            <person name="Hughes D."/>
        </authorList>
    </citation>
    <scope>NUCLEOTIDE SEQUENCE</scope>
    <source>
        <strain>Durham</strain>
        <strain evidence="2">NC isolate 2 -- Noor lab</strain>
    </source>
</reference>
<reference evidence="1" key="2">
    <citation type="submission" date="2015-06" db="UniProtKB">
        <authorList>
            <consortium name="EnsemblMetazoa"/>
        </authorList>
    </citation>
    <scope>IDENTIFICATION</scope>
</reference>
<dbReference type="AlphaFoldDB" id="T1GLC8"/>
<evidence type="ECO:0000313" key="1">
    <source>
        <dbReference type="EnsemblMetazoa" id="MESCA004328-PA"/>
    </source>
</evidence>
<dbReference type="HOGENOM" id="CLU_2640967_0_0_1"/>
<keyword evidence="2" id="KW-1185">Reference proteome</keyword>
<dbReference type="EnsemblMetazoa" id="MESCA004328-RA">
    <property type="protein sequence ID" value="MESCA004328-PA"/>
    <property type="gene ID" value="MESCA004328"/>
</dbReference>
<protein>
    <submittedName>
        <fullName evidence="1">Uncharacterized protein</fullName>
    </submittedName>
</protein>
<dbReference type="EMBL" id="CAQQ02147413">
    <property type="status" value="NOT_ANNOTATED_CDS"/>
    <property type="molecule type" value="Genomic_DNA"/>
</dbReference>
<dbReference type="Proteomes" id="UP000015102">
    <property type="component" value="Unassembled WGS sequence"/>
</dbReference>